<dbReference type="STRING" id="1229780.BN381_80422"/>
<name>R4Z7Q0_9ACTN</name>
<organism evidence="3 4">
    <name type="scientific">Candidatus Neomicrothrix parvicella RN1</name>
    <dbReference type="NCBI Taxonomy" id="1229780"/>
    <lineage>
        <taxon>Bacteria</taxon>
        <taxon>Bacillati</taxon>
        <taxon>Actinomycetota</taxon>
        <taxon>Acidimicrobiia</taxon>
        <taxon>Acidimicrobiales</taxon>
        <taxon>Microthrixaceae</taxon>
        <taxon>Candidatus Neomicrothrix</taxon>
    </lineage>
</organism>
<sequence length="775" mass="83082">MPISPTRPLSVNVAGEVNAVRYVATANATLSFICVSSSGKLHLFTTDQMGAGLRIASSVNLGDIALIDVEVVPLEDGRFRAVAVGIAEAIYFVTIDLAAQSLIVTAVVTSKSNDNRCVGRYLDDRHVVIGGQVGQTCVVDAIDCYVVDEVQLPHSSTPRAIGQFGECMVSTGQDRQIALWRFRIESTGVEVETCAVVSDAHSGWIWQVAPHPTDGSLISVSSDTRVGRYLPSSQRVSYVAELPGAWLMCVLGLPDISGGPIVLVGSGNGTLTSLDGDTFEPIVTVVAHSDEINDLATDETGRVVASVSRDGSIVAFPAGYFPAESTNRSTAVSKWGADAPTSIDLLGRNRIAEFLRSKVTDFLEGTQGPGSRAFLISGPWGAGKSSLVQLLLDGTRASPPFPIVAEVNAWSTMGRGISWTEAIEALTAEYIRAAREQSILTWLRLRVQLLVQLSSVALSTVLIFVTLLGVAIIVGGLVTPSLDAQSWTAIGTVLAGVVPIAAAVAASSTLRKFRSADGFKESRWETHEARDTVLIAARIVSLCLRVVDRPFIIIIDDLDRCNPEAVTETLESLHCVLESPALNFKKNGVVIVAADEMWLRGSFQKIYGEMTVQDFGVGSSVGSRFLEKMFFLVLPTGRISPEGENDFLDSLVAKPANPSHEPSNPHIIYGFRELLPDNPRTVQRVVVAFEGLRELKAAEGLPVSSATLMLWCILRTRWPDGALALAADPEAIAETSGSSDALIDWLNRPEVRRVLTWPVGGPLLPVDIERCSSDV</sequence>
<keyword evidence="1" id="KW-1133">Transmembrane helix</keyword>
<dbReference type="OrthoDB" id="414967at2"/>
<feature type="transmembrane region" description="Helical" evidence="1">
    <location>
        <begin position="486"/>
        <end position="506"/>
    </location>
</feature>
<dbReference type="Pfam" id="PF00400">
    <property type="entry name" value="WD40"/>
    <property type="match status" value="1"/>
</dbReference>
<dbReference type="HOGENOM" id="CLU_360824_0_0_11"/>
<evidence type="ECO:0000259" key="2">
    <source>
        <dbReference type="Pfam" id="PF07693"/>
    </source>
</evidence>
<dbReference type="InterPro" id="IPR001680">
    <property type="entry name" value="WD40_rpt"/>
</dbReference>
<dbReference type="SUPFAM" id="SSF50978">
    <property type="entry name" value="WD40 repeat-like"/>
    <property type="match status" value="1"/>
</dbReference>
<keyword evidence="1" id="KW-0472">Membrane</keyword>
<feature type="domain" description="KAP NTPase" evidence="2">
    <location>
        <begin position="369"/>
        <end position="651"/>
    </location>
</feature>
<protein>
    <recommendedName>
        <fullName evidence="2">KAP NTPase domain-containing protein</fullName>
    </recommendedName>
</protein>
<dbReference type="SUPFAM" id="SSF52540">
    <property type="entry name" value="P-loop containing nucleoside triphosphate hydrolases"/>
    <property type="match status" value="1"/>
</dbReference>
<dbReference type="InterPro" id="IPR011646">
    <property type="entry name" value="KAP_P-loop"/>
</dbReference>
<dbReference type="RefSeq" id="WP_012231053.1">
    <property type="nucleotide sequence ID" value="NZ_HG422565.1"/>
</dbReference>
<dbReference type="eggNOG" id="COG4928">
    <property type="taxonomic scope" value="Bacteria"/>
</dbReference>
<dbReference type="InterPro" id="IPR036322">
    <property type="entry name" value="WD40_repeat_dom_sf"/>
</dbReference>
<proteinExistence type="predicted"/>
<dbReference type="EMBL" id="CANL01000078">
    <property type="protein sequence ID" value="CCM65892.1"/>
    <property type="molecule type" value="Genomic_DNA"/>
</dbReference>
<evidence type="ECO:0000313" key="4">
    <source>
        <dbReference type="Proteomes" id="UP000018291"/>
    </source>
</evidence>
<feature type="transmembrane region" description="Helical" evidence="1">
    <location>
        <begin position="449"/>
        <end position="474"/>
    </location>
</feature>
<dbReference type="InterPro" id="IPR027417">
    <property type="entry name" value="P-loop_NTPase"/>
</dbReference>
<dbReference type="Gene3D" id="3.40.50.300">
    <property type="entry name" value="P-loop containing nucleotide triphosphate hydrolases"/>
    <property type="match status" value="1"/>
</dbReference>
<dbReference type="InterPro" id="IPR015943">
    <property type="entry name" value="WD40/YVTN_repeat-like_dom_sf"/>
</dbReference>
<keyword evidence="1" id="KW-0812">Transmembrane</keyword>
<evidence type="ECO:0000256" key="1">
    <source>
        <dbReference type="SAM" id="Phobius"/>
    </source>
</evidence>
<comment type="caution">
    <text evidence="3">The sequence shown here is derived from an EMBL/GenBank/DDBJ whole genome shotgun (WGS) entry which is preliminary data.</text>
</comment>
<evidence type="ECO:0000313" key="3">
    <source>
        <dbReference type="EMBL" id="CCM65892.1"/>
    </source>
</evidence>
<accession>R4Z7Q0</accession>
<reference evidence="3 4" key="1">
    <citation type="journal article" date="2013" name="ISME J.">
        <title>Metabolic model for the filamentous 'Candidatus Microthrix parvicella' based on genomic and metagenomic analyses.</title>
        <authorList>
            <person name="Jon McIlroy S."/>
            <person name="Kristiansen R."/>
            <person name="Albertsen M."/>
            <person name="Michael Karst S."/>
            <person name="Rossetti S."/>
            <person name="Lund Nielsen J."/>
            <person name="Tandoi V."/>
            <person name="James Seviour R."/>
            <person name="Nielsen P.H."/>
        </authorList>
    </citation>
    <scope>NUCLEOTIDE SEQUENCE [LARGE SCALE GENOMIC DNA]</scope>
    <source>
        <strain evidence="3 4">RN1</strain>
    </source>
</reference>
<dbReference type="Pfam" id="PF07693">
    <property type="entry name" value="KAP_NTPase"/>
    <property type="match status" value="1"/>
</dbReference>
<dbReference type="AlphaFoldDB" id="R4Z7Q0"/>
<dbReference type="SMART" id="SM00320">
    <property type="entry name" value="WD40"/>
    <property type="match status" value="2"/>
</dbReference>
<dbReference type="Proteomes" id="UP000018291">
    <property type="component" value="Unassembled WGS sequence"/>
</dbReference>
<gene>
    <name evidence="3" type="ORF">BN381_80422</name>
</gene>
<keyword evidence="4" id="KW-1185">Reference proteome</keyword>
<dbReference type="Gene3D" id="2.130.10.10">
    <property type="entry name" value="YVTN repeat-like/Quinoprotein amine dehydrogenase"/>
    <property type="match status" value="2"/>
</dbReference>